<feature type="region of interest" description="Disordered" evidence="4">
    <location>
        <begin position="98"/>
        <end position="155"/>
    </location>
</feature>
<feature type="region of interest" description="Disordered" evidence="4">
    <location>
        <begin position="382"/>
        <end position="408"/>
    </location>
</feature>
<feature type="compositionally biased region" description="Polar residues" evidence="4">
    <location>
        <begin position="1306"/>
        <end position="1321"/>
    </location>
</feature>
<feature type="compositionally biased region" description="Low complexity" evidence="4">
    <location>
        <begin position="1276"/>
        <end position="1287"/>
    </location>
</feature>
<evidence type="ECO:0000313" key="7">
    <source>
        <dbReference type="Proteomes" id="UP001165190"/>
    </source>
</evidence>
<evidence type="ECO:0000259" key="5">
    <source>
        <dbReference type="PROSITE" id="PS51050"/>
    </source>
</evidence>
<feature type="compositionally biased region" description="Basic and acidic residues" evidence="4">
    <location>
        <begin position="955"/>
        <end position="965"/>
    </location>
</feature>
<sequence>MISLGSDDGRNGLGLEFGGSEMEEVDFEEGEACSYNNNNDDFDVITDLENDLSSLSYIDEKIQNVLGHFQKDFEGGVSAENLGAKFGGYGSFLPTYTRSPGWPPPKGHPKVQSCRSPQNMTSEGGRQNSVCSASGSQSLRPGPSPTKFGTLPKRSNVNDSIKEEVSIISSHVDDLDSRCEFANRKDANLPVPDQKILKVRIKMGSGNLLTQKNAAIYSGLGLDVSPSSSLDQSPSESEGRYRESQEPLSESPTSILRLMTSFPVPEEALLSPLPDHLLNFIVKEKILKGNRSNSGKCDKKAKSVEKKDFPGERKSGRQIRNDNDIMPKREVDSDILACEELVAKTLKLPLLSNSYSAADKVKSKGIARNEDVHDVAMEESVNPSLAQESGWENSRASSAQKVLEEQEISAPDGVSGCARKDGYNKVEKPCDSVKADYNTLKGSKALNCELVDPPKQKVSKRATSDEQDNMKLTSAEECMSSDGKRKSKDSQHHGSLGVPRENSRVCSSSMLKNKQSAHANRYANKREPGGQKLEMPSRKAEDRYRDLFGDIGESEPEEHQISSTGICSDDCLEEADNIGKSTSSINSAHSDRLSGKKIEDLLATESHPRATVDGSSNSTNVNVAGTSHAIAAPVLIKENWVCCDKCQKWRLLPISIDPSDLPEKWLCSMLNWLPGMNHCSIDEEKTTKAVFALYQVPAVENQSNPGNVMSRLPSADAVKPYQNQQTFGSRAMPPAGRKKNGLKEISNAMDNDEPTPMKNNLQSSVRSKSLSDRTQSPVVREPGLHHLSKRDLPVKKKKNKHKLLEHSYDEVDTKTSKMKGKRTADQDSLRSSKKIKGENLHFADEDYMSEHGGKGAPSTGNSLPTTSIGKDQPKHSEPSSCKDSKSDKDRQQVSGKRSKDKCQVSLTDGSLDLANCDGGEASRKRKVDECIDGRLNAGFPQSIGNHFQDSRVFAKEDFSENEYRREKKARVSKSGGKDSSASKSSGKLEKRSRQTKNHQTWQDLGSSLSQRSLDAMDSLKRDFGSAQPSLAATSSSSKVSGSRKSKSGTHKPKPGFNETKGSPVESVSSSPIRIAKPDKLPSTRRNVAGRDESRDAGLSLAGSPRRSSDGEDNGRSDRSGTVRREKSSSAAQHGSLESSIHDIQDKDHCQLGGSKAKAPIESSPEIRKGRFMNGSVVQEAHYAGKSTIMDEHYYEEHQNDNRGNANISRPRKSGKGSSRSKDRTPNYKSDSADKQQDYVSSYGVKPRVGRNKFQERPGVKSDESENRFFDNKESLGKLSGESSKSESQPNFGQSNAKPDATGGQDVISTVKQNLVQGGSSEKYTKMFHSDKSGHAEIASGRGDSLPLLPSGGTKNEMLIRCPRPVSGSQTGNGDDESQDGDALKVQKQIKKADQRSGSQHGSSKHTSGERRVRDVDAPSPMRKDLSSQAATNALKEAKDLKHLADRVKNSGSNVESTALYFQAALKFLHSASLLESCNGDTAKHGEMIQSMQIYSSTAKLCEFCAHEYERLKDMAAASLAYKCMEVAYMRVIYSSHTNANRDRRELQTALQMVPPGESPSSSASDVDNLNHPDKIAFPKGVSSPQIAGNHVISARNRPNFVRLLNFAQDINYAMEASRKSRTAFAAANASSTGGGEAISSVKKALDFNFLDVEGVLRLVRLAMDAISH</sequence>
<feature type="compositionally biased region" description="Basic and acidic residues" evidence="4">
    <location>
        <begin position="1191"/>
        <end position="1200"/>
    </location>
</feature>
<evidence type="ECO:0000256" key="2">
    <source>
        <dbReference type="ARBA" id="ARBA00022771"/>
    </source>
</evidence>
<dbReference type="PROSITE" id="PS51050">
    <property type="entry name" value="ZF_CW"/>
    <property type="match status" value="1"/>
</dbReference>
<evidence type="ECO:0000313" key="6">
    <source>
        <dbReference type="EMBL" id="GMI73772.1"/>
    </source>
</evidence>
<dbReference type="Pfam" id="PF07496">
    <property type="entry name" value="zf-CW"/>
    <property type="match status" value="1"/>
</dbReference>
<feature type="compositionally biased region" description="Basic and acidic residues" evidence="4">
    <location>
        <begin position="524"/>
        <end position="540"/>
    </location>
</feature>
<evidence type="ECO:0000256" key="1">
    <source>
        <dbReference type="ARBA" id="ARBA00022723"/>
    </source>
</evidence>
<feature type="domain" description="CW-type" evidence="5">
    <location>
        <begin position="634"/>
        <end position="687"/>
    </location>
</feature>
<feature type="region of interest" description="Disordered" evidence="4">
    <location>
        <begin position="746"/>
        <end position="904"/>
    </location>
</feature>
<feature type="compositionally biased region" description="Basic and acidic residues" evidence="4">
    <location>
        <begin position="822"/>
        <end position="853"/>
    </location>
</feature>
<dbReference type="PANTHER" id="PTHR46524">
    <property type="entry name" value="CW-TYPE ZINC FINGER"/>
    <property type="match status" value="1"/>
</dbReference>
<feature type="compositionally biased region" description="Basic and acidic residues" evidence="4">
    <location>
        <begin position="1106"/>
        <end position="1127"/>
    </location>
</feature>
<dbReference type="InterPro" id="IPR056406">
    <property type="entry name" value="THD_CWZF3/5/7"/>
</dbReference>
<feature type="compositionally biased region" description="Low complexity" evidence="4">
    <location>
        <begin position="1025"/>
        <end position="1040"/>
    </location>
</feature>
<feature type="region of interest" description="Disordered" evidence="4">
    <location>
        <begin position="454"/>
        <end position="540"/>
    </location>
</feature>
<feature type="compositionally biased region" description="Basic and acidic residues" evidence="4">
    <location>
        <begin position="296"/>
        <end position="319"/>
    </location>
</feature>
<dbReference type="OrthoDB" id="757982at2759"/>
<dbReference type="PANTHER" id="PTHR46524:SF7">
    <property type="entry name" value="CW-TYPE ZINC FINGER"/>
    <property type="match status" value="1"/>
</dbReference>
<comment type="caution">
    <text evidence="6">The sequence shown here is derived from an EMBL/GenBank/DDBJ whole genome shotgun (WGS) entry which is preliminary data.</text>
</comment>
<feature type="compositionally biased region" description="Polar residues" evidence="4">
    <location>
        <begin position="1395"/>
        <end position="1405"/>
    </location>
</feature>
<keyword evidence="3" id="KW-0862">Zinc</keyword>
<feature type="compositionally biased region" description="Basic and acidic residues" evidence="4">
    <location>
        <begin position="871"/>
        <end position="891"/>
    </location>
</feature>
<feature type="compositionally biased region" description="Polar residues" evidence="4">
    <location>
        <begin position="504"/>
        <end position="518"/>
    </location>
</feature>
<feature type="compositionally biased region" description="Low complexity" evidence="4">
    <location>
        <begin position="972"/>
        <end position="985"/>
    </location>
</feature>
<dbReference type="InterPro" id="IPR011124">
    <property type="entry name" value="Znf_CW"/>
</dbReference>
<dbReference type="GO" id="GO:0008270">
    <property type="term" value="F:zinc ion binding"/>
    <property type="evidence" value="ECO:0007669"/>
    <property type="project" value="UniProtKB-KW"/>
</dbReference>
<feature type="compositionally biased region" description="Polar residues" evidence="4">
    <location>
        <begin position="1128"/>
        <end position="1138"/>
    </location>
</feature>
<feature type="compositionally biased region" description="Polar residues" evidence="4">
    <location>
        <begin position="757"/>
        <end position="777"/>
    </location>
</feature>
<feature type="region of interest" description="Disordered" evidence="4">
    <location>
        <begin position="955"/>
        <end position="1173"/>
    </location>
</feature>
<organism evidence="6 7">
    <name type="scientific">Hibiscus trionum</name>
    <name type="common">Flower of an hour</name>
    <dbReference type="NCBI Taxonomy" id="183268"/>
    <lineage>
        <taxon>Eukaryota</taxon>
        <taxon>Viridiplantae</taxon>
        <taxon>Streptophyta</taxon>
        <taxon>Embryophyta</taxon>
        <taxon>Tracheophyta</taxon>
        <taxon>Spermatophyta</taxon>
        <taxon>Magnoliopsida</taxon>
        <taxon>eudicotyledons</taxon>
        <taxon>Gunneridae</taxon>
        <taxon>Pentapetalae</taxon>
        <taxon>rosids</taxon>
        <taxon>malvids</taxon>
        <taxon>Malvales</taxon>
        <taxon>Malvaceae</taxon>
        <taxon>Malvoideae</taxon>
        <taxon>Hibiscus</taxon>
    </lineage>
</organism>
<feature type="compositionally biased region" description="Polar residues" evidence="4">
    <location>
        <begin position="113"/>
        <end position="139"/>
    </location>
</feature>
<dbReference type="Proteomes" id="UP001165190">
    <property type="component" value="Unassembled WGS sequence"/>
</dbReference>
<accession>A0A9W7LQR1</accession>
<feature type="region of interest" description="Disordered" evidence="4">
    <location>
        <begin position="223"/>
        <end position="253"/>
    </location>
</feature>
<keyword evidence="1" id="KW-0479">Metal-binding</keyword>
<feature type="compositionally biased region" description="Basic and acidic residues" evidence="4">
    <location>
        <begin position="1139"/>
        <end position="1149"/>
    </location>
</feature>
<feature type="compositionally biased region" description="Low complexity" evidence="4">
    <location>
        <begin position="223"/>
        <end position="236"/>
    </location>
</feature>
<keyword evidence="2" id="KW-0863">Zinc-finger</keyword>
<feature type="compositionally biased region" description="Basic residues" evidence="4">
    <location>
        <begin position="1041"/>
        <end position="1053"/>
    </location>
</feature>
<feature type="compositionally biased region" description="Basic and acidic residues" evidence="4">
    <location>
        <begin position="1406"/>
        <end position="1425"/>
    </location>
</feature>
<feature type="region of interest" description="Disordered" evidence="4">
    <location>
        <begin position="291"/>
        <end position="319"/>
    </location>
</feature>
<feature type="compositionally biased region" description="Polar residues" evidence="4">
    <location>
        <begin position="858"/>
        <end position="869"/>
    </location>
</feature>
<proteinExistence type="predicted"/>
<dbReference type="Gene3D" id="3.30.40.100">
    <property type="match status" value="1"/>
</dbReference>
<reference evidence="6" key="1">
    <citation type="submission" date="2023-05" db="EMBL/GenBank/DDBJ databases">
        <title>Genome and transcriptome analyses reveal genes involved in the formation of fine ridges on petal epidermal cells in Hibiscus trionum.</title>
        <authorList>
            <person name="Koshimizu S."/>
            <person name="Masuda S."/>
            <person name="Ishii T."/>
            <person name="Shirasu K."/>
            <person name="Hoshino A."/>
            <person name="Arita M."/>
        </authorList>
    </citation>
    <scope>NUCLEOTIDE SEQUENCE</scope>
    <source>
        <strain evidence="6">Hamamatsu line</strain>
    </source>
</reference>
<feature type="compositionally biased region" description="Polar residues" evidence="4">
    <location>
        <begin position="382"/>
        <end position="400"/>
    </location>
</feature>
<feature type="compositionally biased region" description="Basic and acidic residues" evidence="4">
    <location>
        <begin position="1219"/>
        <end position="1236"/>
    </location>
</feature>
<feature type="compositionally biased region" description="Basic and acidic residues" evidence="4">
    <location>
        <begin position="1322"/>
        <end position="1334"/>
    </location>
</feature>
<feature type="compositionally biased region" description="Basic and acidic residues" evidence="4">
    <location>
        <begin position="482"/>
        <end position="492"/>
    </location>
</feature>
<feature type="compositionally biased region" description="Polar residues" evidence="4">
    <location>
        <begin position="997"/>
        <end position="1012"/>
    </location>
</feature>
<gene>
    <name evidence="6" type="ORF">HRI_001046500</name>
</gene>
<protein>
    <recommendedName>
        <fullName evidence="5">CW-type domain-containing protein</fullName>
    </recommendedName>
</protein>
<feature type="compositionally biased region" description="Basic and acidic residues" evidence="4">
    <location>
        <begin position="1252"/>
        <end position="1275"/>
    </location>
</feature>
<feature type="compositionally biased region" description="Basic and acidic residues" evidence="4">
    <location>
        <begin position="802"/>
        <end position="815"/>
    </location>
</feature>
<evidence type="ECO:0000256" key="3">
    <source>
        <dbReference type="ARBA" id="ARBA00022833"/>
    </source>
</evidence>
<dbReference type="Pfam" id="PF24756">
    <property type="entry name" value="THD_CWZF3-5-7"/>
    <property type="match status" value="1"/>
</dbReference>
<keyword evidence="7" id="KW-1185">Reference proteome</keyword>
<feature type="region of interest" description="Disordered" evidence="4">
    <location>
        <begin position="1191"/>
        <end position="1427"/>
    </location>
</feature>
<dbReference type="EMBL" id="BSYR01000010">
    <property type="protein sequence ID" value="GMI73772.1"/>
    <property type="molecule type" value="Genomic_DNA"/>
</dbReference>
<evidence type="ECO:0000256" key="4">
    <source>
        <dbReference type="SAM" id="MobiDB-lite"/>
    </source>
</evidence>
<dbReference type="InterPro" id="IPR055300">
    <property type="entry name" value="CWZF3/5/7"/>
</dbReference>
<name>A0A9W7LQR1_HIBTR</name>
<feature type="region of interest" description="Disordered" evidence="4">
    <location>
        <begin position="722"/>
        <end position="741"/>
    </location>
</feature>